<accession>A0AAV5B6M5</accession>
<proteinExistence type="predicted"/>
<dbReference type="InterPro" id="IPR018597">
    <property type="entry name" value="Phage_Tuc2009_YjcQ"/>
</dbReference>
<dbReference type="Pfam" id="PF09639">
    <property type="entry name" value="YjcQ"/>
    <property type="match status" value="1"/>
</dbReference>
<dbReference type="Gene3D" id="1.10.10.10">
    <property type="entry name" value="Winged helix-like DNA-binding domain superfamily/Winged helix DNA-binding domain"/>
    <property type="match status" value="1"/>
</dbReference>
<dbReference type="InterPro" id="IPR036390">
    <property type="entry name" value="WH_DNA-bd_sf"/>
</dbReference>
<keyword evidence="2" id="KW-1185">Reference proteome</keyword>
<dbReference type="Proteomes" id="UP001055025">
    <property type="component" value="Unassembled WGS sequence"/>
</dbReference>
<sequence length="116" mass="12374">MGGRAMRPESRDIYRILKGLADGVGDEEFDGRAFLCSMGDRMGDARADDIVAMAVEEGLVAGVEVRHFVDRRGPTVVPIDPRITLKGIQFLEENSLMRRAAQAASGIADVAGAAGL</sequence>
<reference evidence="1" key="1">
    <citation type="journal article" date="2022" name="Int. J. Syst. Evol. Microbiol.">
        <title>Granulimonas faecalis gen. nov., sp. nov., and Leptogranulimonas caecicola gen. nov., sp. nov., novel lactate-producing Atopobiaceae bacteria isolated from mouse intestines, and an emended description of the family Atopobiaceae.</title>
        <authorList>
            <person name="Morinaga K."/>
            <person name="Kusada H."/>
            <person name="Sakamoto S."/>
            <person name="Murakami T."/>
            <person name="Toyoda A."/>
            <person name="Mori H."/>
            <person name="Meng X.Y."/>
            <person name="Takashino M."/>
            <person name="Murotomi K."/>
            <person name="Tamaki H."/>
        </authorList>
    </citation>
    <scope>NUCLEOTIDE SEQUENCE</scope>
    <source>
        <strain evidence="1">OPF53</strain>
    </source>
</reference>
<dbReference type="InterPro" id="IPR036388">
    <property type="entry name" value="WH-like_DNA-bd_sf"/>
</dbReference>
<dbReference type="AlphaFoldDB" id="A0AAV5B6M5"/>
<evidence type="ECO:0000313" key="1">
    <source>
        <dbReference type="EMBL" id="GJM55665.1"/>
    </source>
</evidence>
<evidence type="ECO:0000313" key="2">
    <source>
        <dbReference type="Proteomes" id="UP001055025"/>
    </source>
</evidence>
<dbReference type="EMBL" id="BQKC01000001">
    <property type="protein sequence ID" value="GJM55665.1"/>
    <property type="molecule type" value="Genomic_DNA"/>
</dbReference>
<dbReference type="SUPFAM" id="SSF46785">
    <property type="entry name" value="Winged helix' DNA-binding domain"/>
    <property type="match status" value="1"/>
</dbReference>
<protein>
    <recommendedName>
        <fullName evidence="3">YjcQ protein</fullName>
    </recommendedName>
</protein>
<evidence type="ECO:0008006" key="3">
    <source>
        <dbReference type="Google" id="ProtNLM"/>
    </source>
</evidence>
<organism evidence="1 2">
    <name type="scientific">Granulimonas faecalis</name>
    <dbReference type="NCBI Taxonomy" id="2894155"/>
    <lineage>
        <taxon>Bacteria</taxon>
        <taxon>Bacillati</taxon>
        <taxon>Actinomycetota</taxon>
        <taxon>Coriobacteriia</taxon>
        <taxon>Coriobacteriales</taxon>
        <taxon>Kribbibacteriaceae</taxon>
        <taxon>Granulimonas</taxon>
    </lineage>
</organism>
<name>A0AAV5B6M5_9ACTN</name>
<comment type="caution">
    <text evidence="1">The sequence shown here is derived from an EMBL/GenBank/DDBJ whole genome shotgun (WGS) entry which is preliminary data.</text>
</comment>
<gene>
    <name evidence="1" type="ORF">ATOP_13200</name>
</gene>